<dbReference type="EMBL" id="LVKK01000014">
    <property type="protein sequence ID" value="OAG42681.1"/>
    <property type="molecule type" value="Genomic_DNA"/>
</dbReference>
<dbReference type="SUPFAM" id="SSF53639">
    <property type="entry name" value="AraD/HMP-PK domain-like"/>
    <property type="match status" value="1"/>
</dbReference>
<dbReference type="PANTHER" id="PTHR23501:SF109">
    <property type="entry name" value="MAJOR FACILITATOR SUPERFAMILY (MFS) PROFILE DOMAIN-CONTAINING PROTEIN-RELATED"/>
    <property type="match status" value="1"/>
</dbReference>
<dbReference type="GeneID" id="34598136"/>
<evidence type="ECO:0000256" key="6">
    <source>
        <dbReference type="SAM" id="MobiDB-lite"/>
    </source>
</evidence>
<keyword evidence="2" id="KW-0813">Transport</keyword>
<feature type="region of interest" description="Disordered" evidence="6">
    <location>
        <begin position="1"/>
        <end position="33"/>
    </location>
</feature>
<dbReference type="GO" id="GO:0022857">
    <property type="term" value="F:transmembrane transporter activity"/>
    <property type="evidence" value="ECO:0007669"/>
    <property type="project" value="InterPro"/>
</dbReference>
<dbReference type="InterPro" id="IPR036259">
    <property type="entry name" value="MFS_trans_sf"/>
</dbReference>
<dbReference type="OrthoDB" id="2587356at2759"/>
<feature type="transmembrane region" description="Helical" evidence="7">
    <location>
        <begin position="109"/>
        <end position="127"/>
    </location>
</feature>
<keyword evidence="5 7" id="KW-0472">Membrane</keyword>
<proteinExistence type="predicted"/>
<feature type="transmembrane region" description="Helical" evidence="7">
    <location>
        <begin position="79"/>
        <end position="97"/>
    </location>
</feature>
<feature type="transmembrane region" description="Helical" evidence="7">
    <location>
        <begin position="42"/>
        <end position="67"/>
    </location>
</feature>
<evidence type="ECO:0000256" key="3">
    <source>
        <dbReference type="ARBA" id="ARBA00022692"/>
    </source>
</evidence>
<dbReference type="SMART" id="SM01007">
    <property type="entry name" value="Aldolase_II"/>
    <property type="match status" value="1"/>
</dbReference>
<evidence type="ECO:0000313" key="10">
    <source>
        <dbReference type="Proteomes" id="UP000077002"/>
    </source>
</evidence>
<accession>A0A177FG37</accession>
<evidence type="ECO:0000256" key="5">
    <source>
        <dbReference type="ARBA" id="ARBA00023136"/>
    </source>
</evidence>
<dbReference type="AlphaFoldDB" id="A0A177FG37"/>
<protein>
    <recommendedName>
        <fullName evidence="8">Major facilitator superfamily (MFS) profile domain-containing protein</fullName>
    </recommendedName>
</protein>
<sequence length="461" mass="49656">MTEDTLNKLDSGSHHYELKETQGDSGTETPQEQAPLTRARTIMALIALSITYEACLFAFIVPTSVLLTINADIGPSNNIGWVATAWQLANAVLQAIAGRLSDIFGRRKFLIFGNLVALVGTIVASRAQSVGTLIAATTLMGVGASHQQIAYAAGFDVVQRKHRGAAVALMNLAALPGSAFGAVIGTPKSATAKISGLIQGLYTAFKIVETLNWRYTFYFGIMVNGLALCLILVFYWPPGWHGLHLDGKTRKQQLKELDYVGLLLFGGGLTIMLIGLSFGGNPHPWTSATVLAPLIIGTRPDFVAAVHCHSVASKAFAALGCELEPLNQDACRFYNDHGIYSGFGGIAFNPDEGEHIAAALDDKKVFILQNRGHLAVAKTVDGAAFLFGAMDRCIQTRLLADAAATGRGTKTIKVGHEEAEFTRKTYNDEMVYIMFQSAFEDVIRASNGELPSHVLVEIRRK</sequence>
<organism evidence="9 10">
    <name type="scientific">Fonsecaea monophora</name>
    <dbReference type="NCBI Taxonomy" id="254056"/>
    <lineage>
        <taxon>Eukaryota</taxon>
        <taxon>Fungi</taxon>
        <taxon>Dikarya</taxon>
        <taxon>Ascomycota</taxon>
        <taxon>Pezizomycotina</taxon>
        <taxon>Eurotiomycetes</taxon>
        <taxon>Chaetothyriomycetidae</taxon>
        <taxon>Chaetothyriales</taxon>
        <taxon>Herpotrichiellaceae</taxon>
        <taxon>Fonsecaea</taxon>
    </lineage>
</organism>
<dbReference type="Gene3D" id="3.40.225.10">
    <property type="entry name" value="Class II aldolase/adducin N-terminal domain"/>
    <property type="match status" value="1"/>
</dbReference>
<comment type="subcellular location">
    <subcellularLocation>
        <location evidence="1">Membrane</location>
        <topology evidence="1">Multi-pass membrane protein</topology>
    </subcellularLocation>
</comment>
<dbReference type="GO" id="GO:0005886">
    <property type="term" value="C:plasma membrane"/>
    <property type="evidence" value="ECO:0007669"/>
    <property type="project" value="TreeGrafter"/>
</dbReference>
<dbReference type="InterPro" id="IPR020846">
    <property type="entry name" value="MFS_dom"/>
</dbReference>
<dbReference type="InterPro" id="IPR001303">
    <property type="entry name" value="Aldolase_II/adducin_N"/>
</dbReference>
<evidence type="ECO:0000313" key="9">
    <source>
        <dbReference type="EMBL" id="OAG42681.1"/>
    </source>
</evidence>
<dbReference type="InterPro" id="IPR036409">
    <property type="entry name" value="Aldolase_II/adducin_N_sf"/>
</dbReference>
<keyword evidence="10" id="KW-1185">Reference proteome</keyword>
<name>A0A177FG37_9EURO</name>
<reference evidence="9 10" key="1">
    <citation type="submission" date="2016-03" db="EMBL/GenBank/DDBJ databases">
        <title>Draft genome sequence of the Fonsecaea monophora CBS 269.37.</title>
        <authorList>
            <person name="Bombassaro A."/>
            <person name="Vinicius W.A."/>
            <person name="De Hoog S."/>
            <person name="Sun J."/>
            <person name="Souza E.M."/>
            <person name="Raittz R.T."/>
            <person name="Costa F."/>
            <person name="Leao A.C."/>
            <person name="Tadra-Sfeir M.Z."/>
            <person name="Baura V."/>
            <person name="Balsanelli E."/>
            <person name="Pedrosa F.O."/>
            <person name="Moreno L.F."/>
            <person name="Steffens M.B."/>
            <person name="Xi L."/>
            <person name="Bocca A.L."/>
            <person name="Felipe M.S."/>
            <person name="Teixeira M."/>
            <person name="Telles Filho F.Q."/>
            <person name="Azevedo C.M."/>
            <person name="Gomes R."/>
            <person name="Vicente V.A."/>
        </authorList>
    </citation>
    <scope>NUCLEOTIDE SEQUENCE [LARGE SCALE GENOMIC DNA]</scope>
    <source>
        <strain evidence="9 10">CBS 269.37</strain>
    </source>
</reference>
<dbReference type="Gene3D" id="1.20.1250.20">
    <property type="entry name" value="MFS general substrate transporter like domains"/>
    <property type="match status" value="1"/>
</dbReference>
<feature type="transmembrane region" description="Helical" evidence="7">
    <location>
        <begin position="257"/>
        <end position="278"/>
    </location>
</feature>
<dbReference type="PROSITE" id="PS50850">
    <property type="entry name" value="MFS"/>
    <property type="match status" value="1"/>
</dbReference>
<dbReference type="PANTHER" id="PTHR23501">
    <property type="entry name" value="MAJOR FACILITATOR SUPERFAMILY"/>
    <property type="match status" value="1"/>
</dbReference>
<feature type="domain" description="Major facilitator superfamily (MFS) profile" evidence="8">
    <location>
        <begin position="42"/>
        <end position="461"/>
    </location>
</feature>
<feature type="transmembrane region" description="Helical" evidence="7">
    <location>
        <begin position="215"/>
        <end position="236"/>
    </location>
</feature>
<gene>
    <name evidence="9" type="ORF">AYO21_02964</name>
</gene>
<dbReference type="InterPro" id="IPR010573">
    <property type="entry name" value="MFS_Str1/Tri12-like"/>
</dbReference>
<evidence type="ECO:0000256" key="2">
    <source>
        <dbReference type="ARBA" id="ARBA00022448"/>
    </source>
</evidence>
<dbReference type="RefSeq" id="XP_022514633.1">
    <property type="nucleotide sequence ID" value="XM_022652939.1"/>
</dbReference>
<dbReference type="Pfam" id="PF06609">
    <property type="entry name" value="TRI12"/>
    <property type="match status" value="1"/>
</dbReference>
<evidence type="ECO:0000256" key="7">
    <source>
        <dbReference type="SAM" id="Phobius"/>
    </source>
</evidence>
<feature type="compositionally biased region" description="Basic and acidic residues" evidence="6">
    <location>
        <begin position="1"/>
        <end position="22"/>
    </location>
</feature>
<dbReference type="SUPFAM" id="SSF103473">
    <property type="entry name" value="MFS general substrate transporter"/>
    <property type="match status" value="1"/>
</dbReference>
<dbReference type="Proteomes" id="UP000077002">
    <property type="component" value="Unassembled WGS sequence"/>
</dbReference>
<evidence type="ECO:0000256" key="4">
    <source>
        <dbReference type="ARBA" id="ARBA00022989"/>
    </source>
</evidence>
<keyword evidence="4 7" id="KW-1133">Transmembrane helix</keyword>
<comment type="caution">
    <text evidence="9">The sequence shown here is derived from an EMBL/GenBank/DDBJ whole genome shotgun (WGS) entry which is preliminary data.</text>
</comment>
<feature type="transmembrane region" description="Helical" evidence="7">
    <location>
        <begin position="165"/>
        <end position="185"/>
    </location>
</feature>
<evidence type="ECO:0000259" key="8">
    <source>
        <dbReference type="PROSITE" id="PS50850"/>
    </source>
</evidence>
<dbReference type="InterPro" id="IPR005829">
    <property type="entry name" value="Sugar_transporter_CS"/>
</dbReference>
<keyword evidence="3 7" id="KW-0812">Transmembrane</keyword>
<feature type="compositionally biased region" description="Polar residues" evidence="6">
    <location>
        <begin position="23"/>
        <end position="33"/>
    </location>
</feature>
<dbReference type="PROSITE" id="PS00216">
    <property type="entry name" value="SUGAR_TRANSPORT_1"/>
    <property type="match status" value="1"/>
</dbReference>
<evidence type="ECO:0000256" key="1">
    <source>
        <dbReference type="ARBA" id="ARBA00004141"/>
    </source>
</evidence>